<sequence>GLPLQSVDADEWAAMARRLAQQVPPDELIARLPLARVRALPPSCPMLHFPHPWMGRCGGRAGSSREVDVCRLAPCYTGARPRKASRLWRVLYLLGLMLRARARRLPFALLPAEAHHGGPAGKPPWRLLPAIGVGGAAAALLACAVSAWS</sequence>
<comment type="caution">
    <text evidence="1">The sequence shown here is derived from an EMBL/GenBank/DDBJ whole genome shotgun (WGS) entry which is preliminary data.</text>
</comment>
<name>A0ABN9XEV1_9DINO</name>
<keyword evidence="2" id="KW-1185">Reference proteome</keyword>
<evidence type="ECO:0000313" key="2">
    <source>
        <dbReference type="Proteomes" id="UP001189429"/>
    </source>
</evidence>
<evidence type="ECO:0000313" key="1">
    <source>
        <dbReference type="EMBL" id="CAK0898030.1"/>
    </source>
</evidence>
<protein>
    <submittedName>
        <fullName evidence="1">Uncharacterized protein</fullName>
    </submittedName>
</protein>
<dbReference type="Proteomes" id="UP001189429">
    <property type="component" value="Unassembled WGS sequence"/>
</dbReference>
<reference evidence="1" key="1">
    <citation type="submission" date="2023-10" db="EMBL/GenBank/DDBJ databases">
        <authorList>
            <person name="Chen Y."/>
            <person name="Shah S."/>
            <person name="Dougan E. K."/>
            <person name="Thang M."/>
            <person name="Chan C."/>
        </authorList>
    </citation>
    <scope>NUCLEOTIDE SEQUENCE [LARGE SCALE GENOMIC DNA]</scope>
</reference>
<feature type="non-terminal residue" evidence="1">
    <location>
        <position position="1"/>
    </location>
</feature>
<accession>A0ABN9XEV1</accession>
<proteinExistence type="predicted"/>
<gene>
    <name evidence="1" type="ORF">PCOR1329_LOCUS76029</name>
</gene>
<dbReference type="EMBL" id="CAUYUJ010020415">
    <property type="protein sequence ID" value="CAK0898030.1"/>
    <property type="molecule type" value="Genomic_DNA"/>
</dbReference>
<organism evidence="1 2">
    <name type="scientific">Prorocentrum cordatum</name>
    <dbReference type="NCBI Taxonomy" id="2364126"/>
    <lineage>
        <taxon>Eukaryota</taxon>
        <taxon>Sar</taxon>
        <taxon>Alveolata</taxon>
        <taxon>Dinophyceae</taxon>
        <taxon>Prorocentrales</taxon>
        <taxon>Prorocentraceae</taxon>
        <taxon>Prorocentrum</taxon>
    </lineage>
</organism>